<feature type="transmembrane region" description="Helical" evidence="1">
    <location>
        <begin position="296"/>
        <end position="326"/>
    </location>
</feature>
<feature type="transmembrane region" description="Helical" evidence="1">
    <location>
        <begin position="255"/>
        <end position="275"/>
    </location>
</feature>
<evidence type="ECO:0000256" key="1">
    <source>
        <dbReference type="SAM" id="Phobius"/>
    </source>
</evidence>
<sequence length="404" mass="44975">MSLKTVAQYPEFRAVQVPGAGYQNLSWGEWVGQKLRRFLMPTTSYDFQYKVHYFREEFGDSIQKYNEVRKRLKQLFLVHRSHRLSLLQKLMNTLNVGTPPEQWDSDFEDVEISLKSIVGAKDGVAPGVNSQSAREYNVLDIVPGGFISGFDKQQVERSMQLSPSEITLVDEYCESIKRSKILRTHLEEVEHDLENYAFLVKTQAVSELTFFRGLRSWAQALLQLTDGLSNALITISTLGAGLVYSTVFGATKGDVQLMCYVFPFFSLGFMVPVIIQIGLRWAAGLQKEVKFASQQIWTVVIAIFLFISSVAVMSAITILNLTIFFLDPNANTIGTDVNNEAANIPGIIAFAISGSIFVVILLAALLSAIATKVLSTMSGFKAMIAAMYGAQSHDQDALKDYMPV</sequence>
<feature type="transmembrane region" description="Helical" evidence="1">
    <location>
        <begin position="231"/>
        <end position="249"/>
    </location>
</feature>
<keyword evidence="1" id="KW-0812">Transmembrane</keyword>
<feature type="transmembrane region" description="Helical" evidence="1">
    <location>
        <begin position="346"/>
        <end position="371"/>
    </location>
</feature>
<name>A0ABR1J4A6_9AGAR</name>
<keyword evidence="3" id="KW-1185">Reference proteome</keyword>
<comment type="caution">
    <text evidence="2">The sequence shown here is derived from an EMBL/GenBank/DDBJ whole genome shotgun (WGS) entry which is preliminary data.</text>
</comment>
<dbReference type="Proteomes" id="UP001498398">
    <property type="component" value="Unassembled WGS sequence"/>
</dbReference>
<accession>A0ABR1J4A6</accession>
<proteinExistence type="predicted"/>
<dbReference type="EMBL" id="JBANRG010000034">
    <property type="protein sequence ID" value="KAK7450097.1"/>
    <property type="molecule type" value="Genomic_DNA"/>
</dbReference>
<organism evidence="2 3">
    <name type="scientific">Marasmiellus scandens</name>
    <dbReference type="NCBI Taxonomy" id="2682957"/>
    <lineage>
        <taxon>Eukaryota</taxon>
        <taxon>Fungi</taxon>
        <taxon>Dikarya</taxon>
        <taxon>Basidiomycota</taxon>
        <taxon>Agaricomycotina</taxon>
        <taxon>Agaricomycetes</taxon>
        <taxon>Agaricomycetidae</taxon>
        <taxon>Agaricales</taxon>
        <taxon>Marasmiineae</taxon>
        <taxon>Omphalotaceae</taxon>
        <taxon>Marasmiellus</taxon>
    </lineage>
</organism>
<keyword evidence="1" id="KW-0472">Membrane</keyword>
<protein>
    <submittedName>
        <fullName evidence="2">Uncharacterized protein</fullName>
    </submittedName>
</protein>
<evidence type="ECO:0000313" key="3">
    <source>
        <dbReference type="Proteomes" id="UP001498398"/>
    </source>
</evidence>
<reference evidence="2 3" key="1">
    <citation type="submission" date="2024-01" db="EMBL/GenBank/DDBJ databases">
        <title>A draft genome for the cacao thread blight pathogen Marasmiellus scandens.</title>
        <authorList>
            <person name="Baruah I.K."/>
            <person name="Leung J."/>
            <person name="Bukari Y."/>
            <person name="Amoako-Attah I."/>
            <person name="Meinhardt L.W."/>
            <person name="Bailey B.A."/>
            <person name="Cohen S.P."/>
        </authorList>
    </citation>
    <scope>NUCLEOTIDE SEQUENCE [LARGE SCALE GENOMIC DNA]</scope>
    <source>
        <strain evidence="2 3">GH-19</strain>
    </source>
</reference>
<keyword evidence="1" id="KW-1133">Transmembrane helix</keyword>
<gene>
    <name evidence="2" type="ORF">VKT23_012979</name>
</gene>
<evidence type="ECO:0000313" key="2">
    <source>
        <dbReference type="EMBL" id="KAK7450097.1"/>
    </source>
</evidence>